<keyword evidence="1" id="KW-0500">Molybdenum</keyword>
<dbReference type="EMBL" id="CAFBOS010000047">
    <property type="protein sequence ID" value="CAB4990880.1"/>
    <property type="molecule type" value="Genomic_DNA"/>
</dbReference>
<gene>
    <name evidence="3" type="ORF">UFOPK3967_00995</name>
</gene>
<dbReference type="Gene3D" id="3.30.365.10">
    <property type="entry name" value="Aldehyde oxidase/xanthine dehydrogenase, molybdopterin binding domain"/>
    <property type="match status" value="2"/>
</dbReference>
<dbReference type="Pfam" id="PF20256">
    <property type="entry name" value="MoCoBD_2"/>
    <property type="match status" value="1"/>
</dbReference>
<dbReference type="GO" id="GO:0016491">
    <property type="term" value="F:oxidoreductase activity"/>
    <property type="evidence" value="ECO:0007669"/>
    <property type="project" value="InterPro"/>
</dbReference>
<dbReference type="SUPFAM" id="SSF56003">
    <property type="entry name" value="Molybdenum cofactor-binding domain"/>
    <property type="match status" value="1"/>
</dbReference>
<dbReference type="PANTHER" id="PTHR11908">
    <property type="entry name" value="XANTHINE DEHYDROGENASE"/>
    <property type="match status" value="1"/>
</dbReference>
<dbReference type="InterPro" id="IPR037165">
    <property type="entry name" value="AldOxase/xan_DH_Mopterin-bd_sf"/>
</dbReference>
<evidence type="ECO:0000256" key="1">
    <source>
        <dbReference type="ARBA" id="ARBA00022505"/>
    </source>
</evidence>
<accession>A0A6J7NBS4</accession>
<evidence type="ECO:0000313" key="3">
    <source>
        <dbReference type="EMBL" id="CAB4990880.1"/>
    </source>
</evidence>
<dbReference type="GO" id="GO:0005506">
    <property type="term" value="F:iron ion binding"/>
    <property type="evidence" value="ECO:0007669"/>
    <property type="project" value="InterPro"/>
</dbReference>
<name>A0A6J7NBS4_9ZZZZ</name>
<dbReference type="InterPro" id="IPR016208">
    <property type="entry name" value="Ald_Oxase/xanthine_DH-like"/>
</dbReference>
<organism evidence="3">
    <name type="scientific">freshwater metagenome</name>
    <dbReference type="NCBI Taxonomy" id="449393"/>
    <lineage>
        <taxon>unclassified sequences</taxon>
        <taxon>metagenomes</taxon>
        <taxon>ecological metagenomes</taxon>
    </lineage>
</organism>
<feature type="domain" description="Aldehyde oxidase/xanthine dehydrogenase second molybdopterin binding" evidence="2">
    <location>
        <begin position="3"/>
        <end position="184"/>
    </location>
</feature>
<dbReference type="PANTHER" id="PTHR11908:SF132">
    <property type="entry name" value="ALDEHYDE OXIDASE 1-RELATED"/>
    <property type="match status" value="1"/>
</dbReference>
<evidence type="ECO:0000259" key="2">
    <source>
        <dbReference type="Pfam" id="PF20256"/>
    </source>
</evidence>
<proteinExistence type="predicted"/>
<reference evidence="3" key="1">
    <citation type="submission" date="2020-05" db="EMBL/GenBank/DDBJ databases">
        <authorList>
            <person name="Chiriac C."/>
            <person name="Salcher M."/>
            <person name="Ghai R."/>
            <person name="Kavagutti S V."/>
        </authorList>
    </citation>
    <scope>NUCLEOTIDE SEQUENCE</scope>
</reference>
<protein>
    <submittedName>
        <fullName evidence="3">Unannotated protein</fullName>
    </submittedName>
</protein>
<sequence length="251" mass="25849">MVFGDTDAVPTGRGTMGSSSVQVAGIAVDDAAIAMLERARSLAADELEANANDLVAVAGGLQVAGTPAKSISWAELAGAAERLDGQPLMVTANFEAPGPTFPFGAQLAVVEVDTETGESRLVRLVAVDDAGTVINPELFEGQLHGGYAQGVAQALYELVQYDRDGNLVTGNFADYAIVTAAELPSFDVVDSQTPTPYNALGVKGVGESGTIGSTPAVHNAVIDALAHLGIRHLDMPVTPERVWRAIGATHA</sequence>
<dbReference type="AlphaFoldDB" id="A0A6J7NBS4"/>
<dbReference type="InterPro" id="IPR046867">
    <property type="entry name" value="AldOxase/xan_DH_MoCoBD2"/>
</dbReference>